<keyword evidence="3 6" id="KW-0812">Transmembrane</keyword>
<dbReference type="EMBL" id="JADYXP020000010">
    <property type="protein sequence ID" value="KAL0115699.1"/>
    <property type="molecule type" value="Genomic_DNA"/>
</dbReference>
<evidence type="ECO:0000256" key="5">
    <source>
        <dbReference type="ARBA" id="ARBA00023136"/>
    </source>
</evidence>
<feature type="transmembrane region" description="Helical" evidence="6">
    <location>
        <begin position="69"/>
        <end position="87"/>
    </location>
</feature>
<reference evidence="7 8" key="1">
    <citation type="submission" date="2023-03" db="EMBL/GenBank/DDBJ databases">
        <title>High recombination rates correlate with genetic variation in Cardiocondyla obscurior ants.</title>
        <authorList>
            <person name="Errbii M."/>
        </authorList>
    </citation>
    <scope>NUCLEOTIDE SEQUENCE [LARGE SCALE GENOMIC DNA]</scope>
    <source>
        <strain evidence="7">Alpha-2009</strain>
        <tissue evidence="7">Whole body</tissue>
    </source>
</reference>
<feature type="transmembrane region" description="Helical" evidence="6">
    <location>
        <begin position="365"/>
        <end position="383"/>
    </location>
</feature>
<dbReference type="InterPro" id="IPR013604">
    <property type="entry name" value="7TM_chemorcpt"/>
</dbReference>
<keyword evidence="6" id="KW-0675">Receptor</keyword>
<keyword evidence="6" id="KW-0807">Transducer</keyword>
<dbReference type="AlphaFoldDB" id="A0AAW2FKY3"/>
<comment type="caution">
    <text evidence="6">Lacks conserved residue(s) required for the propagation of feature annotation.</text>
</comment>
<evidence type="ECO:0000256" key="3">
    <source>
        <dbReference type="ARBA" id="ARBA00022692"/>
    </source>
</evidence>
<evidence type="ECO:0000256" key="6">
    <source>
        <dbReference type="RuleBase" id="RU363108"/>
    </source>
</evidence>
<accession>A0AAW2FKY3</accession>
<name>A0AAW2FKY3_9HYME</name>
<comment type="similarity">
    <text evidence="6">Belongs to the insect chemoreceptor superfamily. Gustatory receptor (GR) family.</text>
</comment>
<sequence length="398" mass="47124">MTNGIRIILKPILITSYVFGLRIASLSSCSKLWFNVLYMLLLWSIYFSFLPSVTSTFKKFHSLIEDQVFYWYEVCTTLLSVAINIYYNTKFQNCLRKLDIVDNTLFKLGLITNYDKPGNKTLWFVLGWFVIVILTNCCTSWFINIEFNYKFKSALIYIYLLNYCFHINFIGDLTTASILQFIGLKFDQINEYLQNTMKYKQKKQTLKNRITYSHQRNISKTFGNKCIMWTITHLHVELRKIFREIDLIFGTQMTFKMASYFGWIVVDLREMLYAILVNNYVKYNIISIGSHCLWLIHNVFKFLLINYICETIVIKANVTTDLLNKLSFFNCDIEIREIISQLSLRTVHAPFKFCGIGFFQFGFKFFYRFMMSVVTVLVIIIQAQKTKQSSFSNYNNIY</sequence>
<dbReference type="Pfam" id="PF08395">
    <property type="entry name" value="7tm_7"/>
    <property type="match status" value="1"/>
</dbReference>
<keyword evidence="5 6" id="KW-0472">Membrane</keyword>
<keyword evidence="4 6" id="KW-1133">Transmembrane helix</keyword>
<comment type="caution">
    <text evidence="7">The sequence shown here is derived from an EMBL/GenBank/DDBJ whole genome shotgun (WGS) entry which is preliminary data.</text>
</comment>
<gene>
    <name evidence="7" type="ORF">PUN28_010909</name>
</gene>
<feature type="transmembrane region" description="Helical" evidence="6">
    <location>
        <begin position="122"/>
        <end position="143"/>
    </location>
</feature>
<organism evidence="7 8">
    <name type="scientific">Cardiocondyla obscurior</name>
    <dbReference type="NCBI Taxonomy" id="286306"/>
    <lineage>
        <taxon>Eukaryota</taxon>
        <taxon>Metazoa</taxon>
        <taxon>Ecdysozoa</taxon>
        <taxon>Arthropoda</taxon>
        <taxon>Hexapoda</taxon>
        <taxon>Insecta</taxon>
        <taxon>Pterygota</taxon>
        <taxon>Neoptera</taxon>
        <taxon>Endopterygota</taxon>
        <taxon>Hymenoptera</taxon>
        <taxon>Apocrita</taxon>
        <taxon>Aculeata</taxon>
        <taxon>Formicoidea</taxon>
        <taxon>Formicidae</taxon>
        <taxon>Myrmicinae</taxon>
        <taxon>Cardiocondyla</taxon>
    </lineage>
</organism>
<keyword evidence="8" id="KW-1185">Reference proteome</keyword>
<evidence type="ECO:0000256" key="2">
    <source>
        <dbReference type="ARBA" id="ARBA00022475"/>
    </source>
</evidence>
<proteinExistence type="inferred from homology"/>
<dbReference type="GO" id="GO:0050909">
    <property type="term" value="P:sensory perception of taste"/>
    <property type="evidence" value="ECO:0007669"/>
    <property type="project" value="InterPro"/>
</dbReference>
<feature type="transmembrane region" description="Helical" evidence="6">
    <location>
        <begin position="32"/>
        <end position="49"/>
    </location>
</feature>
<dbReference type="Proteomes" id="UP001430953">
    <property type="component" value="Unassembled WGS sequence"/>
</dbReference>
<protein>
    <recommendedName>
        <fullName evidence="6">Gustatory receptor</fullName>
    </recommendedName>
</protein>
<feature type="transmembrane region" description="Helical" evidence="6">
    <location>
        <begin position="155"/>
        <end position="179"/>
    </location>
</feature>
<evidence type="ECO:0000313" key="7">
    <source>
        <dbReference type="EMBL" id="KAL0115699.1"/>
    </source>
</evidence>
<comment type="subcellular location">
    <subcellularLocation>
        <location evidence="1 6">Cell membrane</location>
        <topology evidence="1 6">Multi-pass membrane protein</topology>
    </subcellularLocation>
</comment>
<comment type="function">
    <text evidence="6">Gustatory receptor which mediates acceptance or avoidance behavior, depending on its substrates.</text>
</comment>
<evidence type="ECO:0000313" key="8">
    <source>
        <dbReference type="Proteomes" id="UP001430953"/>
    </source>
</evidence>
<dbReference type="GO" id="GO:0005886">
    <property type="term" value="C:plasma membrane"/>
    <property type="evidence" value="ECO:0007669"/>
    <property type="project" value="UniProtKB-SubCell"/>
</dbReference>
<dbReference type="GO" id="GO:0007165">
    <property type="term" value="P:signal transduction"/>
    <property type="evidence" value="ECO:0007669"/>
    <property type="project" value="UniProtKB-KW"/>
</dbReference>
<keyword evidence="2 6" id="KW-1003">Cell membrane</keyword>
<evidence type="ECO:0000256" key="4">
    <source>
        <dbReference type="ARBA" id="ARBA00022989"/>
    </source>
</evidence>
<evidence type="ECO:0000256" key="1">
    <source>
        <dbReference type="ARBA" id="ARBA00004651"/>
    </source>
</evidence>